<dbReference type="Pfam" id="PF00076">
    <property type="entry name" value="RRM_1"/>
    <property type="match status" value="1"/>
</dbReference>
<dbReference type="SMART" id="SM00647">
    <property type="entry name" value="IBR"/>
    <property type="match status" value="2"/>
</dbReference>
<dbReference type="InterPro" id="IPR044066">
    <property type="entry name" value="TRIAD_supradom"/>
</dbReference>
<dbReference type="EMBL" id="WHVB01000008">
    <property type="protein sequence ID" value="KAF8480111.1"/>
    <property type="molecule type" value="Genomic_DNA"/>
</dbReference>
<dbReference type="Gene3D" id="3.30.70.330">
    <property type="match status" value="1"/>
</dbReference>
<evidence type="ECO:0000256" key="9">
    <source>
        <dbReference type="PROSITE-ProRule" id="PRU00176"/>
    </source>
</evidence>
<evidence type="ECO:0000259" key="10">
    <source>
        <dbReference type="PROSITE" id="PS50089"/>
    </source>
</evidence>
<dbReference type="SMART" id="SM00360">
    <property type="entry name" value="RRM"/>
    <property type="match status" value="2"/>
</dbReference>
<dbReference type="Gene3D" id="3.30.40.10">
    <property type="entry name" value="Zinc/RING finger domain, C3HC4 (zinc finger)"/>
    <property type="match status" value="1"/>
</dbReference>
<keyword evidence="14" id="KW-1185">Reference proteome</keyword>
<evidence type="ECO:0000256" key="6">
    <source>
        <dbReference type="ARBA" id="ARBA00022786"/>
    </source>
</evidence>
<evidence type="ECO:0000256" key="1">
    <source>
        <dbReference type="ARBA" id="ARBA00004906"/>
    </source>
</evidence>
<dbReference type="Proteomes" id="UP000759537">
    <property type="component" value="Unassembled WGS sequence"/>
</dbReference>
<dbReference type="CDD" id="cd20335">
    <property type="entry name" value="BRcat_RBR"/>
    <property type="match status" value="1"/>
</dbReference>
<dbReference type="PANTHER" id="PTHR22770:SF13">
    <property type="entry name" value="RING-TYPE DOMAIN-CONTAINING PROTEIN"/>
    <property type="match status" value="1"/>
</dbReference>
<keyword evidence="5 8" id="KW-0863">Zinc-finger</keyword>
<dbReference type="GO" id="GO:0003723">
    <property type="term" value="F:RNA binding"/>
    <property type="evidence" value="ECO:0007669"/>
    <property type="project" value="UniProtKB-UniRule"/>
</dbReference>
<dbReference type="SUPFAM" id="SSF54928">
    <property type="entry name" value="RNA-binding domain, RBD"/>
    <property type="match status" value="1"/>
</dbReference>
<dbReference type="GO" id="GO:0000151">
    <property type="term" value="C:ubiquitin ligase complex"/>
    <property type="evidence" value="ECO:0007669"/>
    <property type="project" value="TreeGrafter"/>
</dbReference>
<dbReference type="Pfam" id="PF13445">
    <property type="entry name" value="zf-RING_UBOX"/>
    <property type="match status" value="1"/>
</dbReference>
<dbReference type="PROSITE" id="PS51873">
    <property type="entry name" value="TRIAD"/>
    <property type="match status" value="1"/>
</dbReference>
<dbReference type="GO" id="GO:0043161">
    <property type="term" value="P:proteasome-mediated ubiquitin-dependent protein catabolic process"/>
    <property type="evidence" value="ECO:0007669"/>
    <property type="project" value="TreeGrafter"/>
</dbReference>
<evidence type="ECO:0000256" key="4">
    <source>
        <dbReference type="ARBA" id="ARBA00022737"/>
    </source>
</evidence>
<dbReference type="AlphaFoldDB" id="A0A9P5MVS4"/>
<dbReference type="Gene3D" id="1.20.120.1750">
    <property type="match status" value="1"/>
</dbReference>
<keyword evidence="4" id="KW-0677">Repeat</keyword>
<evidence type="ECO:0000313" key="14">
    <source>
        <dbReference type="Proteomes" id="UP000759537"/>
    </source>
</evidence>
<dbReference type="OrthoDB" id="10009520at2759"/>
<evidence type="ECO:0000259" key="11">
    <source>
        <dbReference type="PROSITE" id="PS50102"/>
    </source>
</evidence>
<keyword evidence="9" id="KW-0694">RNA-binding</keyword>
<dbReference type="InterPro" id="IPR001841">
    <property type="entry name" value="Znf_RING"/>
</dbReference>
<accession>A0A9P5MVS4</accession>
<dbReference type="InterPro" id="IPR051628">
    <property type="entry name" value="LUBAC_E3_Ligases"/>
</dbReference>
<keyword evidence="7" id="KW-0862">Zinc</keyword>
<dbReference type="SUPFAM" id="SSF57850">
    <property type="entry name" value="RING/U-box"/>
    <property type="match status" value="2"/>
</dbReference>
<dbReference type="InterPro" id="IPR002867">
    <property type="entry name" value="IBR_dom"/>
</dbReference>
<dbReference type="InterPro" id="IPR013083">
    <property type="entry name" value="Znf_RING/FYVE/PHD"/>
</dbReference>
<gene>
    <name evidence="13" type="ORF">DFH94DRAFT_630496</name>
</gene>
<reference evidence="13" key="1">
    <citation type="submission" date="2019-10" db="EMBL/GenBank/DDBJ databases">
        <authorList>
            <consortium name="DOE Joint Genome Institute"/>
            <person name="Kuo A."/>
            <person name="Miyauchi S."/>
            <person name="Kiss E."/>
            <person name="Drula E."/>
            <person name="Kohler A."/>
            <person name="Sanchez-Garcia M."/>
            <person name="Andreopoulos B."/>
            <person name="Barry K.W."/>
            <person name="Bonito G."/>
            <person name="Buee M."/>
            <person name="Carver A."/>
            <person name="Chen C."/>
            <person name="Cichocki N."/>
            <person name="Clum A."/>
            <person name="Culley D."/>
            <person name="Crous P.W."/>
            <person name="Fauchery L."/>
            <person name="Girlanda M."/>
            <person name="Hayes R."/>
            <person name="Keri Z."/>
            <person name="LaButti K."/>
            <person name="Lipzen A."/>
            <person name="Lombard V."/>
            <person name="Magnuson J."/>
            <person name="Maillard F."/>
            <person name="Morin E."/>
            <person name="Murat C."/>
            <person name="Nolan M."/>
            <person name="Ohm R."/>
            <person name="Pangilinan J."/>
            <person name="Pereira M."/>
            <person name="Perotto S."/>
            <person name="Peter M."/>
            <person name="Riley R."/>
            <person name="Sitrit Y."/>
            <person name="Stielow B."/>
            <person name="Szollosi G."/>
            <person name="Zifcakova L."/>
            <person name="Stursova M."/>
            <person name="Spatafora J.W."/>
            <person name="Tedersoo L."/>
            <person name="Vaario L.-M."/>
            <person name="Yamada A."/>
            <person name="Yan M."/>
            <person name="Wang P."/>
            <person name="Xu J."/>
            <person name="Bruns T."/>
            <person name="Baldrian P."/>
            <person name="Vilgalys R."/>
            <person name="Henrissat B."/>
            <person name="Grigoriev I.V."/>
            <person name="Hibbett D."/>
            <person name="Nagy L.G."/>
            <person name="Martin F.M."/>
        </authorList>
    </citation>
    <scope>NUCLEOTIDE SEQUENCE</scope>
    <source>
        <strain evidence="13">Prilba</strain>
    </source>
</reference>
<sequence length="782" mass="88068">MIDRPICVEWLFQRCFNHACEFTHPLIPQSQPYDIVGNRASPPFSLYPTQLPKKPTSAIDPAHAKTSSLQVCLPSDLQEQQPLPKSVPPEEITLSVMESTQARFSGGFSIEKIVTGFESTWFVIEDVPSTVDSATIEQLVAPFGEVQDVRIPRRSDNPASKTVSVQMATYREALQAINRLDGKDAFERRLSVQLSLGRRLARRMLNDNYVCVSWPIPCKAGYAGYSTLEAAQSAVSKADGKTERDYWITASMYQSIPIIDAYNVRFTGLPPEVDQKFLDRFGPSGGTMLERPNYQAPEFGVPAVRRTLANFGKITHFKVVRPPYKDGFVRVWCQFESPDVARAACELHQVKQRALGMEKIRVRRVLSVLEHVPRAKFNLVEQDLHRLQEKLWNHFPGAHLDILPREGETAVRLVAKDSQTLARLRVELKEIVDGEIVKENGQQVWDDFLRREAGSHFVEQLRECNPHVMISVHWFRRCVRLIGTVERRQPVAAAILAKLTSLRQDKVHTIQLDGQAMGVVASPELAAAQQRHGEENIRVDFQRHVLLVRGPDNLYEEIQQIVHAVKLRHVANFGDDHCPVCLDPPLTPVSLSCGHTWCKTCLVAYMTAAADIRSFPISCLGNQGRCTELIPMRMVREVLPPADFDALALAAFHAYVQAHPGEYHYCPTPDCPQVYPTGPRNAPLSCPSCLARICSSCHVEYHEGVTCADREDGGDRLFQEWMRIHDVKKCPGCHAPIERLAGCNHMTCTRCHTHTCWVCLETFPQGQGIYDHMREFHGGIGL</sequence>
<feature type="domain" description="RING-type" evidence="12">
    <location>
        <begin position="574"/>
        <end position="782"/>
    </location>
</feature>
<dbReference type="InterPro" id="IPR035979">
    <property type="entry name" value="RBD_domain_sf"/>
</dbReference>
<dbReference type="Pfam" id="PF01485">
    <property type="entry name" value="IBR"/>
    <property type="match status" value="1"/>
</dbReference>
<dbReference type="InterPro" id="IPR000504">
    <property type="entry name" value="RRM_dom"/>
</dbReference>
<protein>
    <submittedName>
        <fullName evidence="13">Uncharacterized protein</fullName>
    </submittedName>
</protein>
<dbReference type="GO" id="GO:0043130">
    <property type="term" value="F:ubiquitin binding"/>
    <property type="evidence" value="ECO:0007669"/>
    <property type="project" value="TreeGrafter"/>
</dbReference>
<comment type="pathway">
    <text evidence="1">Protein modification; protein ubiquitination.</text>
</comment>
<dbReference type="PROSITE" id="PS50089">
    <property type="entry name" value="ZF_RING_2"/>
    <property type="match status" value="1"/>
</dbReference>
<comment type="caution">
    <text evidence="13">The sequence shown here is derived from an EMBL/GenBank/DDBJ whole genome shotgun (WGS) entry which is preliminary data.</text>
</comment>
<dbReference type="CDD" id="cd22585">
    <property type="entry name" value="Rcat_RBR_DEAH12-like"/>
    <property type="match status" value="1"/>
</dbReference>
<feature type="domain" description="RING-type" evidence="10">
    <location>
        <begin position="578"/>
        <end position="619"/>
    </location>
</feature>
<keyword evidence="2" id="KW-0808">Transferase</keyword>
<dbReference type="GO" id="GO:0097039">
    <property type="term" value="P:protein linear polyubiquitination"/>
    <property type="evidence" value="ECO:0007669"/>
    <property type="project" value="TreeGrafter"/>
</dbReference>
<keyword evidence="6" id="KW-0833">Ubl conjugation pathway</keyword>
<evidence type="ECO:0000259" key="12">
    <source>
        <dbReference type="PROSITE" id="PS51873"/>
    </source>
</evidence>
<organism evidence="13 14">
    <name type="scientific">Russula ochroleuca</name>
    <dbReference type="NCBI Taxonomy" id="152965"/>
    <lineage>
        <taxon>Eukaryota</taxon>
        <taxon>Fungi</taxon>
        <taxon>Dikarya</taxon>
        <taxon>Basidiomycota</taxon>
        <taxon>Agaricomycotina</taxon>
        <taxon>Agaricomycetes</taxon>
        <taxon>Russulales</taxon>
        <taxon>Russulaceae</taxon>
        <taxon>Russula</taxon>
    </lineage>
</organism>
<dbReference type="InterPro" id="IPR027370">
    <property type="entry name" value="Znf-RING_euk"/>
</dbReference>
<dbReference type="PROSITE" id="PS50102">
    <property type="entry name" value="RRM"/>
    <property type="match status" value="1"/>
</dbReference>
<dbReference type="InterPro" id="IPR012677">
    <property type="entry name" value="Nucleotide-bd_a/b_plait_sf"/>
</dbReference>
<evidence type="ECO:0000256" key="3">
    <source>
        <dbReference type="ARBA" id="ARBA00022723"/>
    </source>
</evidence>
<evidence type="ECO:0000256" key="7">
    <source>
        <dbReference type="ARBA" id="ARBA00022833"/>
    </source>
</evidence>
<dbReference type="InterPro" id="IPR013087">
    <property type="entry name" value="Znf_C2H2_type"/>
</dbReference>
<dbReference type="GO" id="GO:0008270">
    <property type="term" value="F:zinc ion binding"/>
    <property type="evidence" value="ECO:0007669"/>
    <property type="project" value="UniProtKB-KW"/>
</dbReference>
<keyword evidence="3" id="KW-0479">Metal-binding</keyword>
<dbReference type="Pfam" id="PF22191">
    <property type="entry name" value="IBR_1"/>
    <property type="match status" value="1"/>
</dbReference>
<evidence type="ECO:0000256" key="8">
    <source>
        <dbReference type="PROSITE-ProRule" id="PRU00175"/>
    </source>
</evidence>
<dbReference type="CDD" id="cd00590">
    <property type="entry name" value="RRM_SF"/>
    <property type="match status" value="2"/>
</dbReference>
<proteinExistence type="predicted"/>
<name>A0A9P5MVS4_9AGAM</name>
<evidence type="ECO:0000256" key="5">
    <source>
        <dbReference type="ARBA" id="ARBA00022771"/>
    </source>
</evidence>
<evidence type="ECO:0000256" key="2">
    <source>
        <dbReference type="ARBA" id="ARBA00022679"/>
    </source>
</evidence>
<dbReference type="PANTHER" id="PTHR22770">
    <property type="entry name" value="UBIQUITIN CONJUGATING ENZYME 7 INTERACTING PROTEIN-RELATED"/>
    <property type="match status" value="1"/>
</dbReference>
<dbReference type="GO" id="GO:0004842">
    <property type="term" value="F:ubiquitin-protein transferase activity"/>
    <property type="evidence" value="ECO:0007669"/>
    <property type="project" value="TreeGrafter"/>
</dbReference>
<evidence type="ECO:0000313" key="13">
    <source>
        <dbReference type="EMBL" id="KAF8480111.1"/>
    </source>
</evidence>
<dbReference type="PROSITE" id="PS00028">
    <property type="entry name" value="ZINC_FINGER_C2H2_1"/>
    <property type="match status" value="1"/>
</dbReference>
<feature type="domain" description="RRM" evidence="11">
    <location>
        <begin position="120"/>
        <end position="197"/>
    </location>
</feature>
<reference evidence="13" key="2">
    <citation type="journal article" date="2020" name="Nat. Commun.">
        <title>Large-scale genome sequencing of mycorrhizal fungi provides insights into the early evolution of symbiotic traits.</title>
        <authorList>
            <person name="Miyauchi S."/>
            <person name="Kiss E."/>
            <person name="Kuo A."/>
            <person name="Drula E."/>
            <person name="Kohler A."/>
            <person name="Sanchez-Garcia M."/>
            <person name="Morin E."/>
            <person name="Andreopoulos B."/>
            <person name="Barry K.W."/>
            <person name="Bonito G."/>
            <person name="Buee M."/>
            <person name="Carver A."/>
            <person name="Chen C."/>
            <person name="Cichocki N."/>
            <person name="Clum A."/>
            <person name="Culley D."/>
            <person name="Crous P.W."/>
            <person name="Fauchery L."/>
            <person name="Girlanda M."/>
            <person name="Hayes R.D."/>
            <person name="Keri Z."/>
            <person name="LaButti K."/>
            <person name="Lipzen A."/>
            <person name="Lombard V."/>
            <person name="Magnuson J."/>
            <person name="Maillard F."/>
            <person name="Murat C."/>
            <person name="Nolan M."/>
            <person name="Ohm R.A."/>
            <person name="Pangilinan J."/>
            <person name="Pereira M.F."/>
            <person name="Perotto S."/>
            <person name="Peter M."/>
            <person name="Pfister S."/>
            <person name="Riley R."/>
            <person name="Sitrit Y."/>
            <person name="Stielow J.B."/>
            <person name="Szollosi G."/>
            <person name="Zifcakova L."/>
            <person name="Stursova M."/>
            <person name="Spatafora J.W."/>
            <person name="Tedersoo L."/>
            <person name="Vaario L.M."/>
            <person name="Yamada A."/>
            <person name="Yan M."/>
            <person name="Wang P."/>
            <person name="Xu J."/>
            <person name="Bruns T."/>
            <person name="Baldrian P."/>
            <person name="Vilgalys R."/>
            <person name="Dunand C."/>
            <person name="Henrissat B."/>
            <person name="Grigoriev I.V."/>
            <person name="Hibbett D."/>
            <person name="Nagy L.G."/>
            <person name="Martin F.M."/>
        </authorList>
    </citation>
    <scope>NUCLEOTIDE SEQUENCE</scope>
    <source>
        <strain evidence="13">Prilba</strain>
    </source>
</reference>